<dbReference type="GO" id="GO:0006508">
    <property type="term" value="P:proteolysis"/>
    <property type="evidence" value="ECO:0007669"/>
    <property type="project" value="UniProtKB-KW"/>
</dbReference>
<name>A0AAW8SVB4_9ENTE</name>
<dbReference type="PANTHER" id="PTHR47359">
    <property type="entry name" value="PEPTIDOGLYCAN DL-ENDOPEPTIDASE CWLO"/>
    <property type="match status" value="1"/>
</dbReference>
<evidence type="ECO:0000259" key="7">
    <source>
        <dbReference type="PROSITE" id="PS51935"/>
    </source>
</evidence>
<proteinExistence type="inferred from homology"/>
<evidence type="ECO:0000256" key="3">
    <source>
        <dbReference type="ARBA" id="ARBA00022801"/>
    </source>
</evidence>
<evidence type="ECO:0000256" key="2">
    <source>
        <dbReference type="ARBA" id="ARBA00022670"/>
    </source>
</evidence>
<keyword evidence="3" id="KW-0378">Hydrolase</keyword>
<dbReference type="PANTHER" id="PTHR47359:SF3">
    <property type="entry name" value="NLP_P60 DOMAIN-CONTAINING PROTEIN-RELATED"/>
    <property type="match status" value="1"/>
</dbReference>
<dbReference type="PROSITE" id="PS51935">
    <property type="entry name" value="NLPC_P60"/>
    <property type="match status" value="1"/>
</dbReference>
<comment type="caution">
    <text evidence="8">The sequence shown here is derived from an EMBL/GenBank/DDBJ whole genome shotgun (WGS) entry which is preliminary data.</text>
</comment>
<feature type="compositionally biased region" description="Basic and acidic residues" evidence="5">
    <location>
        <begin position="51"/>
        <end position="65"/>
    </location>
</feature>
<evidence type="ECO:0000256" key="1">
    <source>
        <dbReference type="ARBA" id="ARBA00007074"/>
    </source>
</evidence>
<feature type="region of interest" description="Disordered" evidence="5">
    <location>
        <begin position="30"/>
        <end position="65"/>
    </location>
</feature>
<feature type="signal peptide" evidence="6">
    <location>
        <begin position="1"/>
        <end position="23"/>
    </location>
</feature>
<feature type="chain" id="PRO_5043824330" evidence="6">
    <location>
        <begin position="24"/>
        <end position="158"/>
    </location>
</feature>
<dbReference type="SUPFAM" id="SSF54001">
    <property type="entry name" value="Cysteine proteinases"/>
    <property type="match status" value="1"/>
</dbReference>
<dbReference type="EMBL" id="JARPXM010000001">
    <property type="protein sequence ID" value="MDT2536545.1"/>
    <property type="molecule type" value="Genomic_DNA"/>
</dbReference>
<accession>A0AAW8SVB4</accession>
<dbReference type="Pfam" id="PF00877">
    <property type="entry name" value="NLPC_P60"/>
    <property type="match status" value="1"/>
</dbReference>
<keyword evidence="4" id="KW-0788">Thiol protease</keyword>
<dbReference type="Proteomes" id="UP001249240">
    <property type="component" value="Unassembled WGS sequence"/>
</dbReference>
<evidence type="ECO:0000256" key="4">
    <source>
        <dbReference type="ARBA" id="ARBA00022807"/>
    </source>
</evidence>
<comment type="similarity">
    <text evidence="1">Belongs to the peptidase C40 family.</text>
</comment>
<dbReference type="Gene3D" id="3.90.1720.10">
    <property type="entry name" value="endopeptidase domain like (from Nostoc punctiforme)"/>
    <property type="match status" value="1"/>
</dbReference>
<dbReference type="InterPro" id="IPR051794">
    <property type="entry name" value="PG_Endopeptidase_C40"/>
</dbReference>
<organism evidence="8 9">
    <name type="scientific">Enterococcus raffinosus</name>
    <dbReference type="NCBI Taxonomy" id="71452"/>
    <lineage>
        <taxon>Bacteria</taxon>
        <taxon>Bacillati</taxon>
        <taxon>Bacillota</taxon>
        <taxon>Bacilli</taxon>
        <taxon>Lactobacillales</taxon>
        <taxon>Enterococcaceae</taxon>
        <taxon>Enterococcus</taxon>
    </lineage>
</organism>
<feature type="compositionally biased region" description="Polar residues" evidence="5">
    <location>
        <begin position="36"/>
        <end position="48"/>
    </location>
</feature>
<sequence>MRDTTTLRLFSTSLCLLSFVAFAATGSVRAEETVESSHTSSMTTQSETAESEPKNTAERLSEKEQSLEAGYTVQQFDQIMSIPKLGAVSIPSISRATGQQNSVVSNAKAQIGKPYSWGASGPNAFDCGGLVKYVYKQAVNVDLQWGRSIKKSMGKKQV</sequence>
<evidence type="ECO:0000256" key="5">
    <source>
        <dbReference type="SAM" id="MobiDB-lite"/>
    </source>
</evidence>
<feature type="domain" description="NlpC/P60" evidence="7">
    <location>
        <begin position="97"/>
        <end position="158"/>
    </location>
</feature>
<reference evidence="8" key="1">
    <citation type="submission" date="2023-03" db="EMBL/GenBank/DDBJ databases">
        <authorList>
            <person name="Shen W."/>
            <person name="Cai J."/>
        </authorList>
    </citation>
    <scope>NUCLEOTIDE SEQUENCE</scope>
    <source>
        <strain evidence="8">B646-2</strain>
    </source>
</reference>
<gene>
    <name evidence="8" type="ORF">P7D78_00275</name>
</gene>
<evidence type="ECO:0000313" key="9">
    <source>
        <dbReference type="Proteomes" id="UP001249240"/>
    </source>
</evidence>
<protein>
    <submittedName>
        <fullName evidence="8">NlpC/P60 family protein</fullName>
    </submittedName>
</protein>
<evidence type="ECO:0000313" key="8">
    <source>
        <dbReference type="EMBL" id="MDT2536545.1"/>
    </source>
</evidence>
<keyword evidence="6" id="KW-0732">Signal</keyword>
<dbReference type="InterPro" id="IPR000064">
    <property type="entry name" value="NLP_P60_dom"/>
</dbReference>
<dbReference type="InterPro" id="IPR038765">
    <property type="entry name" value="Papain-like_cys_pep_sf"/>
</dbReference>
<dbReference type="AlphaFoldDB" id="A0AAW8SVB4"/>
<dbReference type="GO" id="GO:0008234">
    <property type="term" value="F:cysteine-type peptidase activity"/>
    <property type="evidence" value="ECO:0007669"/>
    <property type="project" value="UniProtKB-KW"/>
</dbReference>
<keyword evidence="2" id="KW-0645">Protease</keyword>
<evidence type="ECO:0000256" key="6">
    <source>
        <dbReference type="SAM" id="SignalP"/>
    </source>
</evidence>